<dbReference type="Gene3D" id="3.90.1720.10">
    <property type="entry name" value="endopeptidase domain like (from Nostoc punctiforme)"/>
    <property type="match status" value="1"/>
</dbReference>
<dbReference type="InterPro" id="IPR038765">
    <property type="entry name" value="Papain-like_cys_pep_sf"/>
</dbReference>
<evidence type="ECO:0000313" key="2">
    <source>
        <dbReference type="Proteomes" id="UP000220836"/>
    </source>
</evidence>
<dbReference type="PROSITE" id="PS51257">
    <property type="entry name" value="PROKAR_LIPOPROTEIN"/>
    <property type="match status" value="1"/>
</dbReference>
<dbReference type="OrthoDB" id="195541at2"/>
<dbReference type="EMBL" id="FXYH01000001">
    <property type="protein sequence ID" value="SMX33848.1"/>
    <property type="molecule type" value="Genomic_DNA"/>
</dbReference>
<protein>
    <submittedName>
        <fullName evidence="1">Uncharacterized protein</fullName>
    </submittedName>
</protein>
<accession>A0A238JT40</accession>
<dbReference type="SUPFAM" id="SSF54001">
    <property type="entry name" value="Cysteine proteinases"/>
    <property type="match status" value="1"/>
</dbReference>
<name>A0A238JT40_9RHOB</name>
<organism evidence="1 2">
    <name type="scientific">Pelagimonas varians</name>
    <dbReference type="NCBI Taxonomy" id="696760"/>
    <lineage>
        <taxon>Bacteria</taxon>
        <taxon>Pseudomonadati</taxon>
        <taxon>Pseudomonadota</taxon>
        <taxon>Alphaproteobacteria</taxon>
        <taxon>Rhodobacterales</taxon>
        <taxon>Roseobacteraceae</taxon>
        <taxon>Pelagimonas</taxon>
    </lineage>
</organism>
<dbReference type="Proteomes" id="UP000220836">
    <property type="component" value="Unassembled WGS sequence"/>
</dbReference>
<reference evidence="1 2" key="1">
    <citation type="submission" date="2017-05" db="EMBL/GenBank/DDBJ databases">
        <authorList>
            <person name="Song R."/>
            <person name="Chenine A.L."/>
            <person name="Ruprecht R.M."/>
        </authorList>
    </citation>
    <scope>NUCLEOTIDE SEQUENCE [LARGE SCALE GENOMIC DNA]</scope>
    <source>
        <strain evidence="1 2">CECT 8663</strain>
    </source>
</reference>
<sequence length="295" mass="33050">MSDRSIFRIESLCGAVLSLVACTLPPEREFPKDSDQITLEDICCKTIDVYPDPIVDLMEPKAETSRLLNGSHYIRRPYLEDKTQTHAYILRHLQPMDILLTSDKSQVSGWLIPGYFTHSLLYLGTEQQLQSAGLWDATALRPHLGKIRAGNLFYEATPPQVTFSPAQDIFDVDSVAVFRPDLSKGQKRAAISRMISHLGKPFDMRMDLATADCLFCAELLNLALPELNFKRQSAYGRQLIAPDSIAVQGLNPQSNLRFIGVVFGQRQMAETGSAEMLAATIQRHWPDRSRPSEAN</sequence>
<evidence type="ECO:0000313" key="1">
    <source>
        <dbReference type="EMBL" id="SMX33848.1"/>
    </source>
</evidence>
<dbReference type="AlphaFoldDB" id="A0A238JT40"/>
<dbReference type="RefSeq" id="WP_141467928.1">
    <property type="nucleotide sequence ID" value="NZ_FXYH01000001.1"/>
</dbReference>
<proteinExistence type="predicted"/>
<gene>
    <name evidence="1" type="ORF">PEV8663_00320</name>
</gene>
<keyword evidence="2" id="KW-1185">Reference proteome</keyword>